<evidence type="ECO:0000313" key="3">
    <source>
        <dbReference type="Proteomes" id="UP001589890"/>
    </source>
</evidence>
<accession>A0ABV6QF88</accession>
<dbReference type="Pfam" id="PF13560">
    <property type="entry name" value="HTH_31"/>
    <property type="match status" value="1"/>
</dbReference>
<dbReference type="SUPFAM" id="SSF47413">
    <property type="entry name" value="lambda repressor-like DNA-binding domains"/>
    <property type="match status" value="1"/>
</dbReference>
<comment type="caution">
    <text evidence="2">The sequence shown here is derived from an EMBL/GenBank/DDBJ whole genome shotgun (WGS) entry which is preliminary data.</text>
</comment>
<proteinExistence type="predicted"/>
<dbReference type="CDD" id="cd00093">
    <property type="entry name" value="HTH_XRE"/>
    <property type="match status" value="1"/>
</dbReference>
<dbReference type="Pfam" id="PF17765">
    <property type="entry name" value="MLTR_LBD"/>
    <property type="match status" value="1"/>
</dbReference>
<gene>
    <name evidence="2" type="ORF">ACFFGN_01265</name>
</gene>
<dbReference type="Gene3D" id="1.10.260.40">
    <property type="entry name" value="lambda repressor-like DNA-binding domains"/>
    <property type="match status" value="1"/>
</dbReference>
<dbReference type="PANTHER" id="PTHR35010">
    <property type="entry name" value="BLL4672 PROTEIN-RELATED"/>
    <property type="match status" value="1"/>
</dbReference>
<dbReference type="InterPro" id="IPR001387">
    <property type="entry name" value="Cro/C1-type_HTH"/>
</dbReference>
<reference evidence="2 3" key="1">
    <citation type="submission" date="2024-09" db="EMBL/GenBank/DDBJ databases">
        <authorList>
            <person name="Sun Q."/>
            <person name="Mori K."/>
        </authorList>
    </citation>
    <scope>NUCLEOTIDE SEQUENCE [LARGE SCALE GENOMIC DNA]</scope>
    <source>
        <strain evidence="2 3">CGMCC 1.15906</strain>
    </source>
</reference>
<name>A0ABV6QF88_9ACTN</name>
<dbReference type="InterPro" id="IPR041413">
    <property type="entry name" value="MLTR_LBD"/>
</dbReference>
<dbReference type="EMBL" id="JBHLTC010000001">
    <property type="protein sequence ID" value="MFC0622671.1"/>
    <property type="molecule type" value="Genomic_DNA"/>
</dbReference>
<protein>
    <submittedName>
        <fullName evidence="2">Helix-turn-helix transcriptional regulator</fullName>
    </submittedName>
</protein>
<dbReference type="Proteomes" id="UP001589890">
    <property type="component" value="Unassembled WGS sequence"/>
</dbReference>
<evidence type="ECO:0000313" key="2">
    <source>
        <dbReference type="EMBL" id="MFC0622671.1"/>
    </source>
</evidence>
<dbReference type="Gene3D" id="3.30.450.180">
    <property type="match status" value="1"/>
</dbReference>
<dbReference type="PROSITE" id="PS50943">
    <property type="entry name" value="HTH_CROC1"/>
    <property type="match status" value="1"/>
</dbReference>
<dbReference type="InterPro" id="IPR010982">
    <property type="entry name" value="Lambda_DNA-bd_dom_sf"/>
</dbReference>
<evidence type="ECO:0000259" key="1">
    <source>
        <dbReference type="PROSITE" id="PS50943"/>
    </source>
</evidence>
<keyword evidence="3" id="KW-1185">Reference proteome</keyword>
<organism evidence="2 3">
    <name type="scientific">Kribbella deserti</name>
    <dbReference type="NCBI Taxonomy" id="1926257"/>
    <lineage>
        <taxon>Bacteria</taxon>
        <taxon>Bacillati</taxon>
        <taxon>Actinomycetota</taxon>
        <taxon>Actinomycetes</taxon>
        <taxon>Propionibacteriales</taxon>
        <taxon>Kribbellaceae</taxon>
        <taxon>Kribbella</taxon>
    </lineage>
</organism>
<dbReference type="RefSeq" id="WP_380043349.1">
    <property type="nucleotide sequence ID" value="NZ_JBHLTC010000001.1"/>
</dbReference>
<sequence length="298" mass="32412">MDWQYQDADPEHGNTGTVGDLGEALHRWRDRLSPAEVGLPVGTRRRAPGLRREELAQLAGVSVDYLVRLEQGRSSAPSPQVLGALARALRLSAAEHDHLFKLAGQAPPGPGQISVLIPTGVQRLLDQLDGAPLSVFDAAWNLVSWNTLWAALLGDPSRLTGRERNIPWVHFTGAPTRVAHTADQKAAFERSMVSQLQTAMVSYPDDSGLRSLVADLRRVSERFEQLWNQAEVGPGEGTSKTIEHPELGPLMLECTILLVPYCDLRIVAYTAPHGSETADKLKLLAVVGMQEMASGSPL</sequence>
<feature type="domain" description="HTH cro/C1-type" evidence="1">
    <location>
        <begin position="45"/>
        <end position="96"/>
    </location>
</feature>
<dbReference type="SMART" id="SM00530">
    <property type="entry name" value="HTH_XRE"/>
    <property type="match status" value="1"/>
</dbReference>
<dbReference type="PANTHER" id="PTHR35010:SF2">
    <property type="entry name" value="BLL4672 PROTEIN"/>
    <property type="match status" value="1"/>
</dbReference>